<gene>
    <name evidence="21" type="primary">Dwil\GK18972</name>
    <name evidence="21" type="ORF">Dwil_GK18972</name>
</gene>
<keyword evidence="11" id="KW-0333">Golgi apparatus</keyword>
<keyword evidence="15 20" id="KW-0326">Glycosidase</keyword>
<dbReference type="FunFam" id="1.50.10.10:FF:000017">
    <property type="entry name" value="alpha-1,2-Mannosidase"/>
    <property type="match status" value="1"/>
</dbReference>
<evidence type="ECO:0000256" key="2">
    <source>
        <dbReference type="ARBA" id="ARBA00004323"/>
    </source>
</evidence>
<dbReference type="Pfam" id="PF01532">
    <property type="entry name" value="Glyco_hydro_47"/>
    <property type="match status" value="1"/>
</dbReference>
<evidence type="ECO:0000256" key="10">
    <source>
        <dbReference type="ARBA" id="ARBA00022989"/>
    </source>
</evidence>
<keyword evidence="9" id="KW-0735">Signal-anchor</keyword>
<dbReference type="GO" id="GO:0005509">
    <property type="term" value="F:calcium ion binding"/>
    <property type="evidence" value="ECO:0007669"/>
    <property type="project" value="InterPro"/>
</dbReference>
<dbReference type="InterPro" id="IPR001382">
    <property type="entry name" value="Glyco_hydro_47"/>
</dbReference>
<dbReference type="OrthoDB" id="8118055at2759"/>
<dbReference type="GO" id="GO:0005783">
    <property type="term" value="C:endoplasmic reticulum"/>
    <property type="evidence" value="ECO:0007669"/>
    <property type="project" value="TreeGrafter"/>
</dbReference>
<evidence type="ECO:0000313" key="21">
    <source>
        <dbReference type="EMBL" id="EDW84347.1"/>
    </source>
</evidence>
<dbReference type="eggNOG" id="KOG2204">
    <property type="taxonomic scope" value="Eukaryota"/>
</dbReference>
<evidence type="ECO:0000256" key="13">
    <source>
        <dbReference type="ARBA" id="ARBA00023157"/>
    </source>
</evidence>
<evidence type="ECO:0000256" key="12">
    <source>
        <dbReference type="ARBA" id="ARBA00023136"/>
    </source>
</evidence>
<dbReference type="SUPFAM" id="SSF48225">
    <property type="entry name" value="Seven-hairpin glycosidases"/>
    <property type="match status" value="1"/>
</dbReference>
<dbReference type="Gene3D" id="1.50.10.10">
    <property type="match status" value="1"/>
</dbReference>
<comment type="similarity">
    <text evidence="4 20">Belongs to the glycosyl hydrolase 47 family.</text>
</comment>
<dbReference type="InterPro" id="IPR012341">
    <property type="entry name" value="6hp_glycosidase-like_sf"/>
</dbReference>
<dbReference type="InterPro" id="IPR036026">
    <property type="entry name" value="Seven-hairpin_glycosidases"/>
</dbReference>
<dbReference type="InParanoid" id="B4NLE4"/>
<evidence type="ECO:0000256" key="19">
    <source>
        <dbReference type="PIRSR" id="PIRSR601382-3"/>
    </source>
</evidence>
<dbReference type="OMA" id="VWGTNEF"/>
<comment type="subcellular location">
    <subcellularLocation>
        <location evidence="2">Golgi apparatus membrane</location>
        <topology evidence="2">Single-pass type II membrane protein</topology>
    </subcellularLocation>
</comment>
<dbReference type="EC" id="3.2.1.-" evidence="20"/>
<organism evidence="21 22">
    <name type="scientific">Drosophila willistoni</name>
    <name type="common">Fruit fly</name>
    <dbReference type="NCBI Taxonomy" id="7260"/>
    <lineage>
        <taxon>Eukaryota</taxon>
        <taxon>Metazoa</taxon>
        <taxon>Ecdysozoa</taxon>
        <taxon>Arthropoda</taxon>
        <taxon>Hexapoda</taxon>
        <taxon>Insecta</taxon>
        <taxon>Pterygota</taxon>
        <taxon>Neoptera</taxon>
        <taxon>Endopterygota</taxon>
        <taxon>Diptera</taxon>
        <taxon>Brachycera</taxon>
        <taxon>Muscomorpha</taxon>
        <taxon>Ephydroidea</taxon>
        <taxon>Drosophilidae</taxon>
        <taxon>Drosophila</taxon>
        <taxon>Sophophora</taxon>
    </lineage>
</organism>
<keyword evidence="13 19" id="KW-1015">Disulfide bond</keyword>
<evidence type="ECO:0000256" key="18">
    <source>
        <dbReference type="PIRSR" id="PIRSR601382-2"/>
    </source>
</evidence>
<feature type="disulfide bond" evidence="19">
    <location>
        <begin position="300"/>
        <end position="332"/>
    </location>
</feature>
<keyword evidence="14" id="KW-0325">Glycoprotein</keyword>
<dbReference type="GO" id="GO:0005975">
    <property type="term" value="P:carbohydrate metabolic process"/>
    <property type="evidence" value="ECO:0007669"/>
    <property type="project" value="InterPro"/>
</dbReference>
<evidence type="ECO:0000313" key="22">
    <source>
        <dbReference type="Proteomes" id="UP000007798"/>
    </source>
</evidence>
<dbReference type="InterPro" id="IPR050749">
    <property type="entry name" value="Glycosyl_Hydrolase_47"/>
</dbReference>
<comment type="cofactor">
    <cofactor evidence="1 18">
        <name>Ca(2+)</name>
        <dbReference type="ChEBI" id="CHEBI:29108"/>
    </cofactor>
</comment>
<dbReference type="GO" id="GO:0000139">
    <property type="term" value="C:Golgi membrane"/>
    <property type="evidence" value="ECO:0007669"/>
    <property type="project" value="UniProtKB-SubCell"/>
</dbReference>
<comment type="pathway">
    <text evidence="3">Protein modification; protein glycosylation.</text>
</comment>
<evidence type="ECO:0000256" key="17">
    <source>
        <dbReference type="ARBA" id="ARBA00048605"/>
    </source>
</evidence>
<evidence type="ECO:0000256" key="14">
    <source>
        <dbReference type="ARBA" id="ARBA00023180"/>
    </source>
</evidence>
<keyword evidence="12" id="KW-0472">Membrane</keyword>
<reference evidence="21 22" key="1">
    <citation type="journal article" date="2007" name="Nature">
        <title>Evolution of genes and genomes on the Drosophila phylogeny.</title>
        <authorList>
            <consortium name="Drosophila 12 Genomes Consortium"/>
            <person name="Clark A.G."/>
            <person name="Eisen M.B."/>
            <person name="Smith D.R."/>
            <person name="Bergman C.M."/>
            <person name="Oliver B."/>
            <person name="Markow T.A."/>
            <person name="Kaufman T.C."/>
            <person name="Kellis M."/>
            <person name="Gelbart W."/>
            <person name="Iyer V.N."/>
            <person name="Pollard D.A."/>
            <person name="Sackton T.B."/>
            <person name="Larracuente A.M."/>
            <person name="Singh N.D."/>
            <person name="Abad J.P."/>
            <person name="Abt D.N."/>
            <person name="Adryan B."/>
            <person name="Aguade M."/>
            <person name="Akashi H."/>
            <person name="Anderson W.W."/>
            <person name="Aquadro C.F."/>
            <person name="Ardell D.H."/>
            <person name="Arguello R."/>
            <person name="Artieri C.G."/>
            <person name="Barbash D.A."/>
            <person name="Barker D."/>
            <person name="Barsanti P."/>
            <person name="Batterham P."/>
            <person name="Batzoglou S."/>
            <person name="Begun D."/>
            <person name="Bhutkar A."/>
            <person name="Blanco E."/>
            <person name="Bosak S.A."/>
            <person name="Bradley R.K."/>
            <person name="Brand A.D."/>
            <person name="Brent M.R."/>
            <person name="Brooks A.N."/>
            <person name="Brown R.H."/>
            <person name="Butlin R.K."/>
            <person name="Caggese C."/>
            <person name="Calvi B.R."/>
            <person name="Bernardo de Carvalho A."/>
            <person name="Caspi A."/>
            <person name="Castrezana S."/>
            <person name="Celniker S.E."/>
            <person name="Chang J.L."/>
            <person name="Chapple C."/>
            <person name="Chatterji S."/>
            <person name="Chinwalla A."/>
            <person name="Civetta A."/>
            <person name="Clifton S.W."/>
            <person name="Comeron J.M."/>
            <person name="Costello J.C."/>
            <person name="Coyne J.A."/>
            <person name="Daub J."/>
            <person name="David R.G."/>
            <person name="Delcher A.L."/>
            <person name="Delehaunty K."/>
            <person name="Do C.B."/>
            <person name="Ebling H."/>
            <person name="Edwards K."/>
            <person name="Eickbush T."/>
            <person name="Evans J.D."/>
            <person name="Filipski A."/>
            <person name="Findeiss S."/>
            <person name="Freyhult E."/>
            <person name="Fulton L."/>
            <person name="Fulton R."/>
            <person name="Garcia A.C."/>
            <person name="Gardiner A."/>
            <person name="Garfield D.A."/>
            <person name="Garvin B.E."/>
            <person name="Gibson G."/>
            <person name="Gilbert D."/>
            <person name="Gnerre S."/>
            <person name="Godfrey J."/>
            <person name="Good R."/>
            <person name="Gotea V."/>
            <person name="Gravely B."/>
            <person name="Greenberg A.J."/>
            <person name="Griffiths-Jones S."/>
            <person name="Gross S."/>
            <person name="Guigo R."/>
            <person name="Gustafson E.A."/>
            <person name="Haerty W."/>
            <person name="Hahn M.W."/>
            <person name="Halligan D.L."/>
            <person name="Halpern A.L."/>
            <person name="Halter G.M."/>
            <person name="Han M.V."/>
            <person name="Heger A."/>
            <person name="Hillier L."/>
            <person name="Hinrichs A.S."/>
            <person name="Holmes I."/>
            <person name="Hoskins R.A."/>
            <person name="Hubisz M.J."/>
            <person name="Hultmark D."/>
            <person name="Huntley M.A."/>
            <person name="Jaffe D.B."/>
            <person name="Jagadeeshan S."/>
            <person name="Jeck W.R."/>
            <person name="Johnson J."/>
            <person name="Jones C.D."/>
            <person name="Jordan W.C."/>
            <person name="Karpen G.H."/>
            <person name="Kataoka E."/>
            <person name="Keightley P.D."/>
            <person name="Kheradpour P."/>
            <person name="Kirkness E.F."/>
            <person name="Koerich L.B."/>
            <person name="Kristiansen K."/>
            <person name="Kudrna D."/>
            <person name="Kulathinal R.J."/>
            <person name="Kumar S."/>
            <person name="Kwok R."/>
            <person name="Lander E."/>
            <person name="Langley C.H."/>
            <person name="Lapoint R."/>
            <person name="Lazzaro B.P."/>
            <person name="Lee S.J."/>
            <person name="Levesque L."/>
            <person name="Li R."/>
            <person name="Lin C.F."/>
            <person name="Lin M.F."/>
            <person name="Lindblad-Toh K."/>
            <person name="Llopart A."/>
            <person name="Long M."/>
            <person name="Low L."/>
            <person name="Lozovsky E."/>
            <person name="Lu J."/>
            <person name="Luo M."/>
            <person name="Machado C.A."/>
            <person name="Makalowski W."/>
            <person name="Marzo M."/>
            <person name="Matsuda M."/>
            <person name="Matzkin L."/>
            <person name="McAllister B."/>
            <person name="McBride C.S."/>
            <person name="McKernan B."/>
            <person name="McKernan K."/>
            <person name="Mendez-Lago M."/>
            <person name="Minx P."/>
            <person name="Mollenhauer M.U."/>
            <person name="Montooth K."/>
            <person name="Mount S.M."/>
            <person name="Mu X."/>
            <person name="Myers E."/>
            <person name="Negre B."/>
            <person name="Newfeld S."/>
            <person name="Nielsen R."/>
            <person name="Noor M.A."/>
            <person name="O'Grady P."/>
            <person name="Pachter L."/>
            <person name="Papaceit M."/>
            <person name="Parisi M.J."/>
            <person name="Parisi M."/>
            <person name="Parts L."/>
            <person name="Pedersen J.S."/>
            <person name="Pesole G."/>
            <person name="Phillippy A.M."/>
            <person name="Ponting C.P."/>
            <person name="Pop M."/>
            <person name="Porcelli D."/>
            <person name="Powell J.R."/>
            <person name="Prohaska S."/>
            <person name="Pruitt K."/>
            <person name="Puig M."/>
            <person name="Quesneville H."/>
            <person name="Ram K.R."/>
            <person name="Rand D."/>
            <person name="Rasmussen M.D."/>
            <person name="Reed L.K."/>
            <person name="Reenan R."/>
            <person name="Reily A."/>
            <person name="Remington K.A."/>
            <person name="Rieger T.T."/>
            <person name="Ritchie M.G."/>
            <person name="Robin C."/>
            <person name="Rogers Y.H."/>
            <person name="Rohde C."/>
            <person name="Rozas J."/>
            <person name="Rubenfield M.J."/>
            <person name="Ruiz A."/>
            <person name="Russo S."/>
            <person name="Salzberg S.L."/>
            <person name="Sanchez-Gracia A."/>
            <person name="Saranga D.J."/>
            <person name="Sato H."/>
            <person name="Schaeffer S.W."/>
            <person name="Schatz M.C."/>
            <person name="Schlenke T."/>
            <person name="Schwartz R."/>
            <person name="Segarra C."/>
            <person name="Singh R.S."/>
            <person name="Sirot L."/>
            <person name="Sirota M."/>
            <person name="Sisneros N.B."/>
            <person name="Smith C.D."/>
            <person name="Smith T.F."/>
            <person name="Spieth J."/>
            <person name="Stage D.E."/>
            <person name="Stark A."/>
            <person name="Stephan W."/>
            <person name="Strausberg R.L."/>
            <person name="Strempel S."/>
            <person name="Sturgill D."/>
            <person name="Sutton G."/>
            <person name="Sutton G.G."/>
            <person name="Tao W."/>
            <person name="Teichmann S."/>
            <person name="Tobari Y.N."/>
            <person name="Tomimura Y."/>
            <person name="Tsolas J.M."/>
            <person name="Valente V.L."/>
            <person name="Venter E."/>
            <person name="Venter J.C."/>
            <person name="Vicario S."/>
            <person name="Vieira F.G."/>
            <person name="Vilella A.J."/>
            <person name="Villasante A."/>
            <person name="Walenz B."/>
            <person name="Wang J."/>
            <person name="Wasserman M."/>
            <person name="Watts T."/>
            <person name="Wilson D."/>
            <person name="Wilson R.K."/>
            <person name="Wing R.A."/>
            <person name="Wolfner M.F."/>
            <person name="Wong A."/>
            <person name="Wong G.K."/>
            <person name="Wu C.I."/>
            <person name="Wu G."/>
            <person name="Yamamoto D."/>
            <person name="Yang H.P."/>
            <person name="Yang S.P."/>
            <person name="Yorke J.A."/>
            <person name="Yoshida K."/>
            <person name="Zdobnov E."/>
            <person name="Zhang P."/>
            <person name="Zhang Y."/>
            <person name="Zimin A.V."/>
            <person name="Baldwin J."/>
            <person name="Abdouelleil A."/>
            <person name="Abdulkadir J."/>
            <person name="Abebe A."/>
            <person name="Abera B."/>
            <person name="Abreu J."/>
            <person name="Acer S.C."/>
            <person name="Aftuck L."/>
            <person name="Alexander A."/>
            <person name="An P."/>
            <person name="Anderson E."/>
            <person name="Anderson S."/>
            <person name="Arachi H."/>
            <person name="Azer M."/>
            <person name="Bachantsang P."/>
            <person name="Barry A."/>
            <person name="Bayul T."/>
            <person name="Berlin A."/>
            <person name="Bessette D."/>
            <person name="Bloom T."/>
            <person name="Blye J."/>
            <person name="Boguslavskiy L."/>
            <person name="Bonnet C."/>
            <person name="Boukhgalter B."/>
            <person name="Bourzgui I."/>
            <person name="Brown A."/>
            <person name="Cahill P."/>
            <person name="Channer S."/>
            <person name="Cheshatsang Y."/>
            <person name="Chuda L."/>
            <person name="Citroen M."/>
            <person name="Collymore A."/>
            <person name="Cooke P."/>
            <person name="Costello M."/>
            <person name="D'Aco K."/>
            <person name="Daza R."/>
            <person name="De Haan G."/>
            <person name="DeGray S."/>
            <person name="DeMaso C."/>
            <person name="Dhargay N."/>
            <person name="Dooley K."/>
            <person name="Dooley E."/>
            <person name="Doricent M."/>
            <person name="Dorje P."/>
            <person name="Dorjee K."/>
            <person name="Dupes A."/>
            <person name="Elong R."/>
            <person name="Falk J."/>
            <person name="Farina A."/>
            <person name="Faro S."/>
            <person name="Ferguson D."/>
            <person name="Fisher S."/>
            <person name="Foley C.D."/>
            <person name="Franke A."/>
            <person name="Friedrich D."/>
            <person name="Gadbois L."/>
            <person name="Gearin G."/>
            <person name="Gearin C.R."/>
            <person name="Giannoukos G."/>
            <person name="Goode T."/>
            <person name="Graham J."/>
            <person name="Grandbois E."/>
            <person name="Grewal S."/>
            <person name="Gyaltsen K."/>
            <person name="Hafez N."/>
            <person name="Hagos B."/>
            <person name="Hall J."/>
            <person name="Henson C."/>
            <person name="Hollinger A."/>
            <person name="Honan T."/>
            <person name="Huard M.D."/>
            <person name="Hughes L."/>
            <person name="Hurhula B."/>
            <person name="Husby M.E."/>
            <person name="Kamat A."/>
            <person name="Kanga B."/>
            <person name="Kashin S."/>
            <person name="Khazanovich D."/>
            <person name="Kisner P."/>
            <person name="Lance K."/>
            <person name="Lara M."/>
            <person name="Lee W."/>
            <person name="Lennon N."/>
            <person name="Letendre F."/>
            <person name="LeVine R."/>
            <person name="Lipovsky A."/>
            <person name="Liu X."/>
            <person name="Liu J."/>
            <person name="Liu S."/>
            <person name="Lokyitsang T."/>
            <person name="Lokyitsang Y."/>
            <person name="Lubonja R."/>
            <person name="Lui A."/>
            <person name="MacDonald P."/>
            <person name="Magnisalis V."/>
            <person name="Maru K."/>
            <person name="Matthews C."/>
            <person name="McCusker W."/>
            <person name="McDonough S."/>
            <person name="Mehta T."/>
            <person name="Meldrim J."/>
            <person name="Meneus L."/>
            <person name="Mihai O."/>
            <person name="Mihalev A."/>
            <person name="Mihova T."/>
            <person name="Mittelman R."/>
            <person name="Mlenga V."/>
            <person name="Montmayeur A."/>
            <person name="Mulrain L."/>
            <person name="Navidi A."/>
            <person name="Naylor J."/>
            <person name="Negash T."/>
            <person name="Nguyen T."/>
            <person name="Nguyen N."/>
            <person name="Nicol R."/>
            <person name="Norbu C."/>
            <person name="Norbu N."/>
            <person name="Novod N."/>
            <person name="O'Neill B."/>
            <person name="Osman S."/>
            <person name="Markiewicz E."/>
            <person name="Oyono O.L."/>
            <person name="Patti C."/>
            <person name="Phunkhang P."/>
            <person name="Pierre F."/>
            <person name="Priest M."/>
            <person name="Raghuraman S."/>
            <person name="Rege F."/>
            <person name="Reyes R."/>
            <person name="Rise C."/>
            <person name="Rogov P."/>
            <person name="Ross K."/>
            <person name="Ryan E."/>
            <person name="Settipalli S."/>
            <person name="Shea T."/>
            <person name="Sherpa N."/>
            <person name="Shi L."/>
            <person name="Shih D."/>
            <person name="Sparrow T."/>
            <person name="Spaulding J."/>
            <person name="Stalker J."/>
            <person name="Stange-Thomann N."/>
            <person name="Stavropoulos S."/>
            <person name="Stone C."/>
            <person name="Strader C."/>
            <person name="Tesfaye S."/>
            <person name="Thomson T."/>
            <person name="Thoulutsang Y."/>
            <person name="Thoulutsang D."/>
            <person name="Topham K."/>
            <person name="Topping I."/>
            <person name="Tsamla T."/>
            <person name="Vassiliev H."/>
            <person name="Vo A."/>
            <person name="Wangchuk T."/>
            <person name="Wangdi T."/>
            <person name="Weiand M."/>
            <person name="Wilkinson J."/>
            <person name="Wilson A."/>
            <person name="Yadav S."/>
            <person name="Young G."/>
            <person name="Yu Q."/>
            <person name="Zembek L."/>
            <person name="Zhong D."/>
            <person name="Zimmer A."/>
            <person name="Zwirko Z."/>
            <person name="Jaffe D.B."/>
            <person name="Alvarez P."/>
            <person name="Brockman W."/>
            <person name="Butler J."/>
            <person name="Chin C."/>
            <person name="Gnerre S."/>
            <person name="Grabherr M."/>
            <person name="Kleber M."/>
            <person name="Mauceli E."/>
            <person name="MacCallum I."/>
        </authorList>
    </citation>
    <scope>NUCLEOTIDE SEQUENCE [LARGE SCALE GENOMIC DNA]</scope>
    <source>
        <strain evidence="22">Tucson 14030-0811.24</strain>
    </source>
</reference>
<evidence type="ECO:0000256" key="15">
    <source>
        <dbReference type="ARBA" id="ARBA00023295"/>
    </source>
</evidence>
<evidence type="ECO:0000256" key="1">
    <source>
        <dbReference type="ARBA" id="ARBA00001913"/>
    </source>
</evidence>
<dbReference type="STRING" id="7260.B4NLE4"/>
<keyword evidence="8 18" id="KW-0106">Calcium</keyword>
<keyword evidence="22" id="KW-1185">Reference proteome</keyword>
<dbReference type="PANTHER" id="PTHR11742">
    <property type="entry name" value="MANNOSYL-OLIGOSACCHARIDE ALPHA-1,2-MANNOSIDASE-RELATED"/>
    <property type="match status" value="1"/>
</dbReference>
<evidence type="ECO:0000256" key="5">
    <source>
        <dbReference type="ARBA" id="ARBA00022692"/>
    </source>
</evidence>
<evidence type="ECO:0000256" key="4">
    <source>
        <dbReference type="ARBA" id="ARBA00007658"/>
    </source>
</evidence>
<dbReference type="GO" id="GO:0004571">
    <property type="term" value="F:mannosyl-oligosaccharide 1,2-alpha-mannosidase activity"/>
    <property type="evidence" value="ECO:0007669"/>
    <property type="project" value="UniProtKB-EC"/>
</dbReference>
<keyword evidence="5" id="KW-0812">Transmembrane</keyword>
<dbReference type="AlphaFoldDB" id="B4NLE4"/>
<comment type="catalytic activity">
    <reaction evidence="17">
        <text>N(4)-(alpha-D-Man-(1-&gt;2)-alpha-D-Man-(1-&gt;2)-alpha-D-Man-(1-&gt;3)-[alpha-D-Man-(1-&gt;2)-alpha-D-Man-(1-&gt;3)-[alpha-D-Man-(1-&gt;2)-alpha-D-Man-(1-&gt;6)]-alpha-D-Man-(1-&gt;6)]-beta-D-Man-(1-&gt;4)-beta-D-GlcNAc-(1-&gt;4)-beta-D-GlcNAc)-L-asparaginyl-[protein] (N-glucan mannose isomer 9A1,2,3B1,2,3) + 4 H2O = N(4)-(alpha-D-Man-(1-&gt;3)-[alpha-D-Man-(1-&gt;3)-[alpha-D-Man-(1-&gt;6)]-alpha-D-Man-(1-&gt;6)]-beta-D-Man-(1-&gt;4)-beta-D-GlcNAc-(1-&gt;4)-beta-D-GlcNAc)-L-asparaginyl-[protein] (N-glucan mannose isomer 5A1,2) + 4 beta-D-mannose</text>
        <dbReference type="Rhea" id="RHEA:56008"/>
        <dbReference type="Rhea" id="RHEA-COMP:14356"/>
        <dbReference type="Rhea" id="RHEA-COMP:14367"/>
        <dbReference type="ChEBI" id="CHEBI:15377"/>
        <dbReference type="ChEBI" id="CHEBI:28563"/>
        <dbReference type="ChEBI" id="CHEBI:59087"/>
        <dbReference type="ChEBI" id="CHEBI:139493"/>
        <dbReference type="EC" id="3.2.1.113"/>
    </reaction>
</comment>
<dbReference type="SMR" id="B4NLE4"/>
<dbReference type="PRINTS" id="PR00747">
    <property type="entry name" value="GLYHDRLASE47"/>
</dbReference>
<evidence type="ECO:0000256" key="7">
    <source>
        <dbReference type="ARBA" id="ARBA00022801"/>
    </source>
</evidence>
<comment type="catalytic activity">
    <reaction evidence="16">
        <text>N(4)-(alpha-D-Man-(1-&gt;2)-alpha-D-Man-(1-&gt;2)-alpha-D-Man-(1-&gt;3)-[alpha-D-Man-(1-&gt;3)-[alpha-D-Man-(1-&gt;2)-alpha-D-Man-(1-&gt;6)]-alpha-D-Man-(1-&gt;6)]-beta-D-Man-(1-&gt;4)-beta-D-GlcNAc-(1-&gt;4)-beta-D-GlcNAc)-L-asparaginyl-[protein] (N-glucan mannose isomer 8A1,2,3B1,3) + 3 H2O = N(4)-(alpha-D-Man-(1-&gt;3)-[alpha-D-Man-(1-&gt;3)-[alpha-D-Man-(1-&gt;6)]-alpha-D-Man-(1-&gt;6)]-beta-D-Man-(1-&gt;4)-beta-D-GlcNAc-(1-&gt;4)-beta-D-GlcNAc)-L-asparaginyl-[protein] (N-glucan mannose isomer 5A1,2) + 3 beta-D-mannose</text>
        <dbReference type="Rhea" id="RHEA:56028"/>
        <dbReference type="Rhea" id="RHEA-COMP:14358"/>
        <dbReference type="Rhea" id="RHEA-COMP:14367"/>
        <dbReference type="ChEBI" id="CHEBI:15377"/>
        <dbReference type="ChEBI" id="CHEBI:28563"/>
        <dbReference type="ChEBI" id="CHEBI:59087"/>
        <dbReference type="ChEBI" id="CHEBI:60628"/>
        <dbReference type="EC" id="3.2.1.113"/>
    </reaction>
</comment>
<keyword evidence="7 20" id="KW-0378">Hydrolase</keyword>
<evidence type="ECO:0000256" key="11">
    <source>
        <dbReference type="ARBA" id="ARBA00023034"/>
    </source>
</evidence>
<dbReference type="Proteomes" id="UP000007798">
    <property type="component" value="Unassembled WGS sequence"/>
</dbReference>
<dbReference type="KEGG" id="dwi:6651147"/>
<keyword evidence="6 18" id="KW-0479">Metal-binding</keyword>
<evidence type="ECO:0000256" key="8">
    <source>
        <dbReference type="ARBA" id="ARBA00022837"/>
    </source>
</evidence>
<keyword evidence="10" id="KW-1133">Transmembrane helix</keyword>
<dbReference type="PANTHER" id="PTHR11742:SF6">
    <property type="entry name" value="MANNOSYL-OLIGOSACCHARIDE ALPHA-1,2-MANNOSIDASE IA-RELATED"/>
    <property type="match status" value="1"/>
</dbReference>
<proteinExistence type="inferred from homology"/>
<accession>B4NLE4</accession>
<sequence>MVLPIADQSDTDRATDLRRREKIKEMMLHAWKNYEKFAWGSNELRPIARRVHSGGVFGAHKLGATIVESLDTLYIMGLEEQYKRGRDWVNTHLTLDKINKTLPVKDLNSCFLGSMLTLYSFTGDVMYLKKAVHIADKLLPAFETPTGVPQPKINVVTGSLQEGPFGNTYLADFGALYLEFYYLSDLTGNSTYRERVETIRNVLRKMDKPKGLYPVTFNPRTGKWGRILHSSMGKFGGRFYDYLIKAWMQSDYTDKESSEMYKDAVTAIISNMLAFTPKGKSYISDWKYGNLTNQMEQFSCFSGGLLVLGAVQGIHVHSAKYAEVGESIVELCRQSFKQSPTHLGPELIGFTKESQNNISLRQKLYYTLRPEVIESYLIFWRLTHQQKYRDWGWEIVEALEKYCRTPNGYSGLQNVFNDKPQHDDVQRSVFLGQTLKYLYLLFSDDFVLAIGDWIFNSAGHPLPMKGGSDYYRTPVKL</sequence>
<name>B4NLE4_DROWI</name>
<evidence type="ECO:0000256" key="6">
    <source>
        <dbReference type="ARBA" id="ARBA00022723"/>
    </source>
</evidence>
<feature type="binding site" evidence="18">
    <location>
        <position position="457"/>
    </location>
    <ligand>
        <name>Ca(2+)</name>
        <dbReference type="ChEBI" id="CHEBI:29108"/>
    </ligand>
</feature>
<dbReference type="HOGENOM" id="CLU_003818_3_2_1"/>
<dbReference type="PhylomeDB" id="B4NLE4"/>
<evidence type="ECO:0000256" key="9">
    <source>
        <dbReference type="ARBA" id="ARBA00022968"/>
    </source>
</evidence>
<evidence type="ECO:0000256" key="20">
    <source>
        <dbReference type="RuleBase" id="RU361193"/>
    </source>
</evidence>
<protein>
    <recommendedName>
        <fullName evidence="20">alpha-1,2-Mannosidase</fullName>
        <ecNumber evidence="20">3.2.1.-</ecNumber>
    </recommendedName>
</protein>
<dbReference type="EMBL" id="CH964272">
    <property type="protein sequence ID" value="EDW84347.1"/>
    <property type="molecule type" value="Genomic_DNA"/>
</dbReference>
<dbReference type="GO" id="GO:0006491">
    <property type="term" value="P:N-glycan processing"/>
    <property type="evidence" value="ECO:0007669"/>
    <property type="project" value="UniProtKB-ARBA"/>
</dbReference>
<evidence type="ECO:0000256" key="16">
    <source>
        <dbReference type="ARBA" id="ARBA00047669"/>
    </source>
</evidence>
<evidence type="ECO:0000256" key="3">
    <source>
        <dbReference type="ARBA" id="ARBA00004922"/>
    </source>
</evidence>